<dbReference type="InterPro" id="IPR050352">
    <property type="entry name" value="ABCG_transporters"/>
</dbReference>
<dbReference type="GO" id="GO:0016887">
    <property type="term" value="F:ATP hydrolysis activity"/>
    <property type="evidence" value="ECO:0007669"/>
    <property type="project" value="InterPro"/>
</dbReference>
<protein>
    <submittedName>
        <fullName evidence="12">FAD-dependent urate hydroxylase</fullName>
    </submittedName>
</protein>
<dbReference type="GO" id="GO:0005524">
    <property type="term" value="F:ATP binding"/>
    <property type="evidence" value="ECO:0007669"/>
    <property type="project" value="UniProtKB-KW"/>
</dbReference>
<feature type="transmembrane region" description="Helical" evidence="9">
    <location>
        <begin position="1167"/>
        <end position="1189"/>
    </location>
</feature>
<evidence type="ECO:0000259" key="11">
    <source>
        <dbReference type="PROSITE" id="PS50893"/>
    </source>
</evidence>
<dbReference type="InterPro" id="IPR027417">
    <property type="entry name" value="P-loop_NTPase"/>
</dbReference>
<keyword evidence="2" id="KW-0813">Transport</keyword>
<dbReference type="Pfam" id="PF01061">
    <property type="entry name" value="ABC2_membrane"/>
    <property type="match status" value="1"/>
</dbReference>
<dbReference type="InterPro" id="IPR000742">
    <property type="entry name" value="EGF"/>
</dbReference>
<keyword evidence="3 9" id="KW-0812">Transmembrane</keyword>
<dbReference type="AlphaFoldDB" id="A0AAN6GD49"/>
<feature type="signal peptide" evidence="10">
    <location>
        <begin position="1"/>
        <end position="25"/>
    </location>
</feature>
<feature type="transmembrane region" description="Helical" evidence="9">
    <location>
        <begin position="1080"/>
        <end position="1100"/>
    </location>
</feature>
<keyword evidence="7 9" id="KW-0472">Membrane</keyword>
<feature type="region of interest" description="Disordered" evidence="8">
    <location>
        <begin position="878"/>
        <end position="900"/>
    </location>
</feature>
<dbReference type="PROSITE" id="PS01186">
    <property type="entry name" value="EGF_2"/>
    <property type="match status" value="1"/>
</dbReference>
<feature type="region of interest" description="Disordered" evidence="8">
    <location>
        <begin position="766"/>
        <end position="807"/>
    </location>
</feature>
<feature type="transmembrane region" description="Helical" evidence="9">
    <location>
        <begin position="972"/>
        <end position="993"/>
    </location>
</feature>
<keyword evidence="5" id="KW-0067">ATP-binding</keyword>
<feature type="transmembrane region" description="Helical" evidence="9">
    <location>
        <begin position="372"/>
        <end position="396"/>
    </location>
</feature>
<dbReference type="SUPFAM" id="SSF52540">
    <property type="entry name" value="P-loop containing nucleoside triphosphate hydrolases"/>
    <property type="match status" value="1"/>
</dbReference>
<evidence type="ECO:0000256" key="2">
    <source>
        <dbReference type="ARBA" id="ARBA00022448"/>
    </source>
</evidence>
<evidence type="ECO:0000256" key="3">
    <source>
        <dbReference type="ARBA" id="ARBA00022692"/>
    </source>
</evidence>
<evidence type="ECO:0000313" key="13">
    <source>
        <dbReference type="Proteomes" id="UP001176521"/>
    </source>
</evidence>
<dbReference type="PROSITE" id="PS50893">
    <property type="entry name" value="ABC_TRANSPORTER_2"/>
    <property type="match status" value="1"/>
</dbReference>
<dbReference type="PANTHER" id="PTHR48041">
    <property type="entry name" value="ABC TRANSPORTER G FAMILY MEMBER 28"/>
    <property type="match status" value="1"/>
</dbReference>
<dbReference type="CDD" id="cd03213">
    <property type="entry name" value="ABCG_EPDR"/>
    <property type="match status" value="1"/>
</dbReference>
<evidence type="ECO:0000256" key="1">
    <source>
        <dbReference type="ARBA" id="ARBA00004141"/>
    </source>
</evidence>
<feature type="domain" description="ABC transporter" evidence="11">
    <location>
        <begin position="446"/>
        <end position="712"/>
    </location>
</feature>
<accession>A0AAN6GD49</accession>
<gene>
    <name evidence="12" type="primary">ADP1</name>
    <name evidence="12" type="ORF">OC842_002504</name>
</gene>
<feature type="chain" id="PRO_5042857168" evidence="10">
    <location>
        <begin position="26"/>
        <end position="1193"/>
    </location>
</feature>
<dbReference type="Proteomes" id="UP001176521">
    <property type="component" value="Unassembled WGS sequence"/>
</dbReference>
<evidence type="ECO:0000313" key="12">
    <source>
        <dbReference type="EMBL" id="KAK0534835.1"/>
    </source>
</evidence>
<keyword evidence="10" id="KW-0732">Signal</keyword>
<dbReference type="Pfam" id="PF00005">
    <property type="entry name" value="ABC_tran"/>
    <property type="match status" value="1"/>
</dbReference>
<feature type="transmembrane region" description="Helical" evidence="9">
    <location>
        <begin position="940"/>
        <end position="960"/>
    </location>
</feature>
<proteinExistence type="predicted"/>
<keyword evidence="6 9" id="KW-1133">Transmembrane helix</keyword>
<feature type="transmembrane region" description="Helical" evidence="9">
    <location>
        <begin position="1053"/>
        <end position="1073"/>
    </location>
</feature>
<evidence type="ECO:0000256" key="8">
    <source>
        <dbReference type="SAM" id="MobiDB-lite"/>
    </source>
</evidence>
<comment type="subcellular location">
    <subcellularLocation>
        <location evidence="1">Membrane</location>
        <topology evidence="1">Multi-pass membrane protein</topology>
    </subcellularLocation>
</comment>
<sequence length="1193" mass="128136">MLLPRRSMLPALLLLLLPQHHGVAAANTSLVWQSALGQSVLTSTSSLSLPPALLARPPPPDDDGKCPPCFNCQLPSFSCAQFGKCSEYDGSCACPTGWGGQDCLSPLCSDPTRGNSARFPRPPNANSCKCSDGWAGLNCNVCQRDDACAGFALGGDLLGDEGVCFTGGQTVRQSFQQCDVTNSRITDMLPGRPPQVTFSCAKDDKECNFQFWIGGQESFYCALSDCDEDTTEQAFGPGAAASLTTRYSCSKVQCKCVPGRMLCGENGSIDIHEFLDQEIKGPGKMTCKSKPLAPAIFSGSASQNDSKAPPHLPPSRDCRFEEPAMNDLISSVFGDPSISLSCSSGECMHYSQVPGYAKPPSNDDDIIHRAPIFWVIFSAAGAIFVVILASVLFWALGRKYRAEDSGDPQGFFQRVAARAAGKRKGRVQLPEEEAAKLMQDHVPAALHFINVGYKIGSSGSTPTPGVEEVPAAVSSSTKKHNKQILRGVTGGVKPGQLLAIIGASGAGKSTFLDILARRNKRGAVSGLILVNGRQVPDSAFKHISGFVDQEDTLMPTLTVYETILYSALLRLPRDMSFAAKQFRVLETMDELGLLHVRDSRIGDSAAGKRGISGGEKRRVSIACELVTSPSVLFLDEPTSGLDASNAYNVIESLSALARDFNRTVVFTIHQPRSNIVGLFDQILLLSQGRAVYSGPFDECVPFLRSIGKPCPDGFNVADYLIDLTAAAAAGDSGPPSASRSRFNSVSRSSAGALALALQHREALKASSVASSASTRRDEESGLPVPATAADESSSRPGGSRASVASSVFVQDGADAGDTELRTRQNSAADSPAIGSATPSLSSELLSLVRKYEDSEVFAKVRAEIISYQTRSNQAAAAASGSGIGSESAVPRTSGEDGPEAELSIETRALRGFKKASLFTQLIILSGRAFKNLYRNPMLMLAHYAMAIVLALFCGFLYHGLTNDIAGFQDRLGVFFFILALFGFSTLTSLGIFANERALFVRERANGYYSPVTFFIAKTFFDILPLRIIPPFLFGGVSYFLIGLIPGVPEFWKFILALVLFSLATSSAVFFISVAIKDTGVANLVGSLMMLFSLLFAGLLINRDRIPVGLRWLQHLSFFHAAYEALIVNELRTLTLREHKYGVDIEVPAASIISTFGFNAQAFWWPDIATLGIQFGGFMLLSLLWLVIFVRERK</sequence>
<dbReference type="InterPro" id="IPR003439">
    <property type="entry name" value="ABC_transporter-like_ATP-bd"/>
</dbReference>
<dbReference type="PANTHER" id="PTHR48041:SF2">
    <property type="entry name" value="ATP-DEPENDENT PERMEASE-RELATED"/>
    <property type="match status" value="1"/>
</dbReference>
<evidence type="ECO:0000256" key="7">
    <source>
        <dbReference type="ARBA" id="ARBA00023136"/>
    </source>
</evidence>
<dbReference type="InterPro" id="IPR017871">
    <property type="entry name" value="ABC_transporter-like_CS"/>
</dbReference>
<feature type="compositionally biased region" description="Polar residues" evidence="8">
    <location>
        <begin position="790"/>
        <end position="807"/>
    </location>
</feature>
<dbReference type="Gene3D" id="3.40.50.300">
    <property type="entry name" value="P-loop containing nucleotide triphosphate hydrolases"/>
    <property type="match status" value="1"/>
</dbReference>
<feature type="transmembrane region" description="Helical" evidence="9">
    <location>
        <begin position="1027"/>
        <end position="1047"/>
    </location>
</feature>
<keyword evidence="13" id="KW-1185">Reference proteome</keyword>
<keyword evidence="4" id="KW-0547">Nucleotide-binding</keyword>
<evidence type="ECO:0000256" key="10">
    <source>
        <dbReference type="SAM" id="SignalP"/>
    </source>
</evidence>
<dbReference type="PROSITE" id="PS00211">
    <property type="entry name" value="ABC_TRANSPORTER_1"/>
    <property type="match status" value="1"/>
</dbReference>
<evidence type="ECO:0000256" key="4">
    <source>
        <dbReference type="ARBA" id="ARBA00022741"/>
    </source>
</evidence>
<dbReference type="GO" id="GO:0016020">
    <property type="term" value="C:membrane"/>
    <property type="evidence" value="ECO:0007669"/>
    <property type="project" value="UniProtKB-SubCell"/>
</dbReference>
<dbReference type="SMART" id="SM00382">
    <property type="entry name" value="AAA"/>
    <property type="match status" value="1"/>
</dbReference>
<dbReference type="GO" id="GO:0140359">
    <property type="term" value="F:ABC-type transporter activity"/>
    <property type="evidence" value="ECO:0007669"/>
    <property type="project" value="InterPro"/>
</dbReference>
<evidence type="ECO:0000256" key="6">
    <source>
        <dbReference type="ARBA" id="ARBA00022989"/>
    </source>
</evidence>
<feature type="compositionally biased region" description="Low complexity" evidence="8">
    <location>
        <begin position="878"/>
        <end position="888"/>
    </location>
</feature>
<evidence type="ECO:0000256" key="9">
    <source>
        <dbReference type="SAM" id="Phobius"/>
    </source>
</evidence>
<dbReference type="PROSITE" id="PS00022">
    <property type="entry name" value="EGF_1"/>
    <property type="match status" value="1"/>
</dbReference>
<dbReference type="InterPro" id="IPR013525">
    <property type="entry name" value="ABC2_TM"/>
</dbReference>
<organism evidence="12 13">
    <name type="scientific">Tilletia horrida</name>
    <dbReference type="NCBI Taxonomy" id="155126"/>
    <lineage>
        <taxon>Eukaryota</taxon>
        <taxon>Fungi</taxon>
        <taxon>Dikarya</taxon>
        <taxon>Basidiomycota</taxon>
        <taxon>Ustilaginomycotina</taxon>
        <taxon>Exobasidiomycetes</taxon>
        <taxon>Tilletiales</taxon>
        <taxon>Tilletiaceae</taxon>
        <taxon>Tilletia</taxon>
    </lineage>
</organism>
<evidence type="ECO:0000256" key="5">
    <source>
        <dbReference type="ARBA" id="ARBA00022840"/>
    </source>
</evidence>
<reference evidence="12" key="1">
    <citation type="journal article" date="2023" name="PhytoFront">
        <title>Draft Genome Resources of Seven Strains of Tilletia horrida, Causal Agent of Kernel Smut of Rice.</title>
        <authorList>
            <person name="Khanal S."/>
            <person name="Antony Babu S."/>
            <person name="Zhou X.G."/>
        </authorList>
    </citation>
    <scope>NUCLEOTIDE SEQUENCE</scope>
    <source>
        <strain evidence="12">TX3</strain>
    </source>
</reference>
<comment type="caution">
    <text evidence="12">The sequence shown here is derived from an EMBL/GenBank/DDBJ whole genome shotgun (WGS) entry which is preliminary data.</text>
</comment>
<dbReference type="EMBL" id="JAPDMQ010000108">
    <property type="protein sequence ID" value="KAK0534835.1"/>
    <property type="molecule type" value="Genomic_DNA"/>
</dbReference>
<name>A0AAN6GD49_9BASI</name>
<dbReference type="InterPro" id="IPR003593">
    <property type="entry name" value="AAA+_ATPase"/>
</dbReference>